<dbReference type="InterPro" id="IPR013761">
    <property type="entry name" value="SAM/pointed_sf"/>
</dbReference>
<feature type="repeat" description="MBT" evidence="5">
    <location>
        <begin position="215"/>
        <end position="324"/>
    </location>
</feature>
<dbReference type="Pfam" id="PF02820">
    <property type="entry name" value="MBT"/>
    <property type="match status" value="2"/>
</dbReference>
<dbReference type="PROSITE" id="PS51079">
    <property type="entry name" value="MBT"/>
    <property type="match status" value="2"/>
</dbReference>
<evidence type="ECO:0000256" key="4">
    <source>
        <dbReference type="ARBA" id="ARBA00023242"/>
    </source>
</evidence>
<keyword evidence="2" id="KW-0678">Repressor</keyword>
<keyword evidence="4" id="KW-0539">Nucleus</keyword>
<dbReference type="GO" id="GO:0003682">
    <property type="term" value="F:chromatin binding"/>
    <property type="evidence" value="ECO:0007669"/>
    <property type="project" value="TreeGrafter"/>
</dbReference>
<dbReference type="GO" id="GO:0005634">
    <property type="term" value="C:nucleus"/>
    <property type="evidence" value="ECO:0007669"/>
    <property type="project" value="UniProtKB-SubCell"/>
</dbReference>
<feature type="compositionally biased region" description="Polar residues" evidence="6">
    <location>
        <begin position="462"/>
        <end position="474"/>
    </location>
</feature>
<dbReference type="AlphaFoldDB" id="A0A915BH24"/>
<dbReference type="InterPro" id="IPR038348">
    <property type="entry name" value="SLED_sf"/>
</dbReference>
<dbReference type="GO" id="GO:0045892">
    <property type="term" value="P:negative regulation of DNA-templated transcription"/>
    <property type="evidence" value="ECO:0007669"/>
    <property type="project" value="TreeGrafter"/>
</dbReference>
<dbReference type="InterPro" id="IPR050548">
    <property type="entry name" value="PcG_chromatin_remod_factors"/>
</dbReference>
<dbReference type="WBParaSite" id="PgR040_g028_t04">
    <property type="protein sequence ID" value="PgR040_g028_t04"/>
    <property type="gene ID" value="PgR040_g028"/>
</dbReference>
<organism evidence="8 9">
    <name type="scientific">Parascaris univalens</name>
    <name type="common">Nematode worm</name>
    <dbReference type="NCBI Taxonomy" id="6257"/>
    <lineage>
        <taxon>Eukaryota</taxon>
        <taxon>Metazoa</taxon>
        <taxon>Ecdysozoa</taxon>
        <taxon>Nematoda</taxon>
        <taxon>Chromadorea</taxon>
        <taxon>Rhabditida</taxon>
        <taxon>Spirurina</taxon>
        <taxon>Ascaridomorpha</taxon>
        <taxon>Ascaridoidea</taxon>
        <taxon>Ascarididae</taxon>
        <taxon>Parascaris</taxon>
    </lineage>
</organism>
<evidence type="ECO:0000256" key="2">
    <source>
        <dbReference type="ARBA" id="ARBA00022491"/>
    </source>
</evidence>
<feature type="compositionally biased region" description="Polar residues" evidence="6">
    <location>
        <begin position="82"/>
        <end position="91"/>
    </location>
</feature>
<feature type="repeat" description="MBT" evidence="5">
    <location>
        <begin position="109"/>
        <end position="207"/>
    </location>
</feature>
<dbReference type="Pfam" id="PF12140">
    <property type="entry name" value="SLED"/>
    <property type="match status" value="1"/>
</dbReference>
<evidence type="ECO:0000259" key="7">
    <source>
        <dbReference type="Pfam" id="PF12140"/>
    </source>
</evidence>
<dbReference type="InterPro" id="IPR004092">
    <property type="entry name" value="Mbt"/>
</dbReference>
<feature type="compositionally biased region" description="Polar residues" evidence="6">
    <location>
        <begin position="384"/>
        <end position="396"/>
    </location>
</feature>
<proteinExistence type="predicted"/>
<dbReference type="SUPFAM" id="SSF47769">
    <property type="entry name" value="SAM/Pointed domain"/>
    <property type="match status" value="1"/>
</dbReference>
<comment type="subcellular location">
    <subcellularLocation>
        <location evidence="1">Nucleus</location>
    </subcellularLocation>
</comment>
<feature type="region of interest" description="Disordered" evidence="6">
    <location>
        <begin position="415"/>
        <end position="489"/>
    </location>
</feature>
<dbReference type="SUPFAM" id="SSF63748">
    <property type="entry name" value="Tudor/PWWP/MBT"/>
    <property type="match status" value="2"/>
</dbReference>
<dbReference type="PANTHER" id="PTHR12247">
    <property type="entry name" value="POLYCOMB GROUP PROTEIN"/>
    <property type="match status" value="1"/>
</dbReference>
<dbReference type="Gene3D" id="3.90.1150.190">
    <property type="entry name" value="SLED domain"/>
    <property type="match status" value="1"/>
</dbReference>
<evidence type="ECO:0000256" key="1">
    <source>
        <dbReference type="ARBA" id="ARBA00004123"/>
    </source>
</evidence>
<feature type="region of interest" description="Disordered" evidence="6">
    <location>
        <begin position="338"/>
        <end position="403"/>
    </location>
</feature>
<protein>
    <submittedName>
        <fullName evidence="9">SLED domain-containing protein</fullName>
    </submittedName>
</protein>
<accession>A0A915BH24</accession>
<dbReference type="PANTHER" id="PTHR12247:SF132">
    <property type="entry name" value="POLYCOMB PROTEIN SCM"/>
    <property type="match status" value="1"/>
</dbReference>
<dbReference type="SMART" id="SM00561">
    <property type="entry name" value="MBT"/>
    <property type="match status" value="2"/>
</dbReference>
<evidence type="ECO:0000313" key="9">
    <source>
        <dbReference type="WBParaSite" id="PgR040_g028_t04"/>
    </source>
</evidence>
<keyword evidence="3" id="KW-0677">Repeat</keyword>
<evidence type="ECO:0000256" key="6">
    <source>
        <dbReference type="SAM" id="MobiDB-lite"/>
    </source>
</evidence>
<feature type="compositionally biased region" description="Basic and acidic residues" evidence="6">
    <location>
        <begin position="338"/>
        <end position="350"/>
    </location>
</feature>
<name>A0A915BH24_PARUN</name>
<feature type="region of interest" description="Disordered" evidence="6">
    <location>
        <begin position="82"/>
        <end position="104"/>
    </location>
</feature>
<reference evidence="9" key="1">
    <citation type="submission" date="2022-11" db="UniProtKB">
        <authorList>
            <consortium name="WormBaseParasite"/>
        </authorList>
    </citation>
    <scope>IDENTIFICATION</scope>
</reference>
<dbReference type="InterPro" id="IPR021987">
    <property type="entry name" value="SLED"/>
</dbReference>
<keyword evidence="8" id="KW-1185">Reference proteome</keyword>
<dbReference type="GO" id="GO:0042393">
    <property type="term" value="F:histone binding"/>
    <property type="evidence" value="ECO:0007669"/>
    <property type="project" value="TreeGrafter"/>
</dbReference>
<sequence>ALIAGADCWRIFHRFQLSVIMDPSCASVSIDLMAATDNNKEEDDIDDDLRLVISDEKVSNSPCSSANEEHERKMIEVVPQNSTEAGASQHSHIAHTRTSKKDSSVNEPFSWSEYLKETSAIAAPAECFFQDPIPPKNKFEVGKKVEVPDPRGNEVQCLATVVSVHSVWVCVRLDGEDASNDQWLICDDDIIKPVGDAEKKGIGLQPPYGFMYNLAVFHKFIENQLKAEDDGTLPAAVSECFTPISYRYHPDGNLFKVGMKCEAIDYKNFNGRPCPATVVAVDGDLITIGYDGWNQAYDTRQRYDSRHIFPVGWSAKAGLEMQPPKRVKGKVKQPILHVDVEEIPPKETPKVAKSASRKTESTKRKSALSPCGAPQVRRARSSGKKTPTSEVSTLADQSGDDTVKTIPADEARVAIVSPLAEDPSTKTLQGSKRGYSRGTTNTEANSMPAGDVEPLVKKETTPSETGASGSSGSVSKPRAKKTIGSSDGSVSVAANIKKTTKMRAKASVSDATSYTPGTAHGSPASLAAPDIILTAEGHSKMTVYINRNCRCEPMLDAGRVKSLPAQVGPGRVHHVLREVIQQIVNSATQASAVFSKLEPGTPRIISITAEINNKTYVRAIPTVKSLAASWAYLRAFVNKLDICPNMITQSPAPCNKCSSSGDEVIFNDIVGDTPPLFPGRISESGDSEDSEDRAVLSSDSMLASWSVARVSGEVEATFGSVIAAKFTQNQIDGKALMLLTTELLIRHLEMPFGPALKMMSLVESLKRKYRRGTPAIAT</sequence>
<evidence type="ECO:0000256" key="5">
    <source>
        <dbReference type="PROSITE-ProRule" id="PRU00459"/>
    </source>
</evidence>
<dbReference type="Proteomes" id="UP000887569">
    <property type="component" value="Unplaced"/>
</dbReference>
<dbReference type="Gene3D" id="1.10.150.50">
    <property type="entry name" value="Transcription Factor, Ets-1"/>
    <property type="match status" value="1"/>
</dbReference>
<feature type="region of interest" description="Disordered" evidence="6">
    <location>
        <begin position="501"/>
        <end position="521"/>
    </location>
</feature>
<evidence type="ECO:0000313" key="8">
    <source>
        <dbReference type="Proteomes" id="UP000887569"/>
    </source>
</evidence>
<dbReference type="Gene3D" id="2.30.30.140">
    <property type="match status" value="2"/>
</dbReference>
<evidence type="ECO:0000256" key="3">
    <source>
        <dbReference type="ARBA" id="ARBA00022737"/>
    </source>
</evidence>
<feature type="domain" description="SLED" evidence="7">
    <location>
        <begin position="541"/>
        <end position="649"/>
    </location>
</feature>